<comment type="caution">
    <text evidence="2">The sequence shown here is derived from an EMBL/GenBank/DDBJ whole genome shotgun (WGS) entry which is preliminary data.</text>
</comment>
<sequence length="242" mass="26840">MRVASKVIFLVKDRYGDAILDALQPSPSACLRKEEFAFDLSLEKYGVKDQKASGKVVNFVDDQKCPKVSIVLLHNYKPPIVACAVFEVLIAILSDSSSNAPEFLLPIVASSLELKFIMKLADLSLEDQNATVYGAQFGPLTDFIKSMLSKIRKLPSDFQVASEPLACLLQVARALELPTVLIVGSGSADKKERPTDQELETLFNVLEFTASHVGFSVSKDLLHLTTPQELREHQEPWRAWYA</sequence>
<evidence type="ECO:0000313" key="3">
    <source>
        <dbReference type="Proteomes" id="UP000825729"/>
    </source>
</evidence>
<accession>A0AAV7EK87</accession>
<keyword evidence="3" id="KW-1185">Reference proteome</keyword>
<evidence type="ECO:0000259" key="1">
    <source>
        <dbReference type="Pfam" id="PF25428"/>
    </source>
</evidence>
<protein>
    <recommendedName>
        <fullName evidence="1">DUF7894 domain-containing protein</fullName>
    </recommendedName>
</protein>
<dbReference type="PANTHER" id="PTHR37221">
    <property type="entry name" value="OS02G0582400 PROTEIN"/>
    <property type="match status" value="1"/>
</dbReference>
<name>A0AAV7EK87_ARIFI</name>
<dbReference type="Proteomes" id="UP000825729">
    <property type="component" value="Unassembled WGS sequence"/>
</dbReference>
<proteinExistence type="predicted"/>
<dbReference type="Pfam" id="PF25428">
    <property type="entry name" value="DUF7894"/>
    <property type="match status" value="1"/>
</dbReference>
<evidence type="ECO:0000313" key="2">
    <source>
        <dbReference type="EMBL" id="KAG9448510.1"/>
    </source>
</evidence>
<feature type="domain" description="DUF7894" evidence="1">
    <location>
        <begin position="1"/>
        <end position="241"/>
    </location>
</feature>
<dbReference type="AlphaFoldDB" id="A0AAV7EK87"/>
<dbReference type="PANTHER" id="PTHR37221:SF1">
    <property type="entry name" value="OS02G0582400 PROTEIN"/>
    <property type="match status" value="1"/>
</dbReference>
<reference evidence="2 3" key="1">
    <citation type="submission" date="2021-07" db="EMBL/GenBank/DDBJ databases">
        <title>The Aristolochia fimbriata genome: insights into angiosperm evolution, floral development and chemical biosynthesis.</title>
        <authorList>
            <person name="Jiao Y."/>
        </authorList>
    </citation>
    <scope>NUCLEOTIDE SEQUENCE [LARGE SCALE GENOMIC DNA]</scope>
    <source>
        <strain evidence="2">IBCAS-2021</strain>
        <tissue evidence="2">Leaf</tissue>
    </source>
</reference>
<dbReference type="EMBL" id="JAINDJ010000004">
    <property type="protein sequence ID" value="KAG9448510.1"/>
    <property type="molecule type" value="Genomic_DNA"/>
</dbReference>
<dbReference type="InterPro" id="IPR057216">
    <property type="entry name" value="DUF7894"/>
</dbReference>
<gene>
    <name evidence="2" type="ORF">H6P81_008475</name>
</gene>
<organism evidence="2 3">
    <name type="scientific">Aristolochia fimbriata</name>
    <name type="common">White veined hardy Dutchman's pipe vine</name>
    <dbReference type="NCBI Taxonomy" id="158543"/>
    <lineage>
        <taxon>Eukaryota</taxon>
        <taxon>Viridiplantae</taxon>
        <taxon>Streptophyta</taxon>
        <taxon>Embryophyta</taxon>
        <taxon>Tracheophyta</taxon>
        <taxon>Spermatophyta</taxon>
        <taxon>Magnoliopsida</taxon>
        <taxon>Magnoliidae</taxon>
        <taxon>Piperales</taxon>
        <taxon>Aristolochiaceae</taxon>
        <taxon>Aristolochia</taxon>
    </lineage>
</organism>